<protein>
    <submittedName>
        <fullName evidence="2">Uncharacterized protein</fullName>
    </submittedName>
</protein>
<reference evidence="2 3" key="1">
    <citation type="submission" date="2021-07" db="EMBL/GenBank/DDBJ databases">
        <title>Whole Genome Sequence of Nocardia Iowensis.</title>
        <authorList>
            <person name="Lamm A."/>
            <person name="Collins-Fairclough A.M."/>
            <person name="Bunk B."/>
            <person name="Sproer C."/>
        </authorList>
    </citation>
    <scope>NUCLEOTIDE SEQUENCE [LARGE SCALE GENOMIC DNA]</scope>
    <source>
        <strain evidence="2 3">NRRL 5646</strain>
    </source>
</reference>
<evidence type="ECO:0000256" key="1">
    <source>
        <dbReference type="SAM" id="MobiDB-lite"/>
    </source>
</evidence>
<proteinExistence type="predicted"/>
<dbReference type="Proteomes" id="UP000694257">
    <property type="component" value="Chromosome"/>
</dbReference>
<dbReference type="EMBL" id="CP078145">
    <property type="protein sequence ID" value="QXN94807.1"/>
    <property type="molecule type" value="Genomic_DNA"/>
</dbReference>
<sequence>MPMAQSLARHEKCALGLPDGWVRTDKPADGTGLHSMQSRSGRQNKES</sequence>
<feature type="region of interest" description="Disordered" evidence="1">
    <location>
        <begin position="1"/>
        <end position="47"/>
    </location>
</feature>
<evidence type="ECO:0000313" key="2">
    <source>
        <dbReference type="EMBL" id="QXN94807.1"/>
    </source>
</evidence>
<evidence type="ECO:0000313" key="3">
    <source>
        <dbReference type="Proteomes" id="UP000694257"/>
    </source>
</evidence>
<organism evidence="2 3">
    <name type="scientific">Nocardia iowensis</name>
    <dbReference type="NCBI Taxonomy" id="204891"/>
    <lineage>
        <taxon>Bacteria</taxon>
        <taxon>Bacillati</taxon>
        <taxon>Actinomycetota</taxon>
        <taxon>Actinomycetes</taxon>
        <taxon>Mycobacteriales</taxon>
        <taxon>Nocardiaceae</taxon>
        <taxon>Nocardia</taxon>
    </lineage>
</organism>
<gene>
    <name evidence="2" type="ORF">KV110_18225</name>
</gene>
<dbReference type="RefSeq" id="WP_218477483.1">
    <property type="nucleotide sequence ID" value="NZ_BAABJN010000007.1"/>
</dbReference>
<name>A0ABX8RYT1_NOCIO</name>
<keyword evidence="3" id="KW-1185">Reference proteome</keyword>
<accession>A0ABX8RYT1</accession>